<dbReference type="InterPro" id="IPR024464">
    <property type="entry name" value="DUF2391"/>
</dbReference>
<evidence type="ECO:0000256" key="1">
    <source>
        <dbReference type="SAM" id="Phobius"/>
    </source>
</evidence>
<dbReference type="OrthoDB" id="241582at2157"/>
<feature type="transmembrane region" description="Helical" evidence="1">
    <location>
        <begin position="155"/>
        <end position="173"/>
    </location>
</feature>
<dbReference type="Proteomes" id="UP000199062">
    <property type="component" value="Unassembled WGS sequence"/>
</dbReference>
<feature type="transmembrane region" description="Helical" evidence="1">
    <location>
        <begin position="12"/>
        <end position="31"/>
    </location>
</feature>
<dbReference type="Pfam" id="PF09622">
    <property type="entry name" value="DUF2391"/>
    <property type="match status" value="1"/>
</dbReference>
<evidence type="ECO:0000313" key="3">
    <source>
        <dbReference type="Proteomes" id="UP000199062"/>
    </source>
</evidence>
<keyword evidence="3" id="KW-1185">Reference proteome</keyword>
<name>A0A1I6LAF8_9EURY</name>
<keyword evidence="1" id="KW-0812">Transmembrane</keyword>
<dbReference type="EMBL" id="FOZK01000002">
    <property type="protein sequence ID" value="SFS00466.1"/>
    <property type="molecule type" value="Genomic_DNA"/>
</dbReference>
<dbReference type="AlphaFoldDB" id="A0A1I6LAF8"/>
<feature type="transmembrane region" description="Helical" evidence="1">
    <location>
        <begin position="43"/>
        <end position="63"/>
    </location>
</feature>
<feature type="transmembrane region" description="Helical" evidence="1">
    <location>
        <begin position="115"/>
        <end position="134"/>
    </location>
</feature>
<evidence type="ECO:0000313" key="2">
    <source>
        <dbReference type="EMBL" id="SFS00466.1"/>
    </source>
</evidence>
<organism evidence="2 3">
    <name type="scientific">Halomicrobium zhouii</name>
    <dbReference type="NCBI Taxonomy" id="767519"/>
    <lineage>
        <taxon>Archaea</taxon>
        <taxon>Methanobacteriati</taxon>
        <taxon>Methanobacteriota</taxon>
        <taxon>Stenosarchaea group</taxon>
        <taxon>Halobacteria</taxon>
        <taxon>Halobacteriales</taxon>
        <taxon>Haloarculaceae</taxon>
        <taxon>Halomicrobium</taxon>
    </lineage>
</organism>
<keyword evidence="1" id="KW-1133">Transmembrane helix</keyword>
<reference evidence="2 3" key="1">
    <citation type="submission" date="2016-10" db="EMBL/GenBank/DDBJ databases">
        <authorList>
            <person name="de Groot N.N."/>
        </authorList>
    </citation>
    <scope>NUCLEOTIDE SEQUENCE [LARGE SCALE GENOMIC DNA]</scope>
    <source>
        <strain evidence="2 3">CGMCC 1.10457</strain>
    </source>
</reference>
<keyword evidence="1" id="KW-0472">Membrane</keyword>
<proteinExistence type="predicted"/>
<gene>
    <name evidence="2" type="ORF">SAMN05216559_2364</name>
</gene>
<accession>A0A1I6LAF8</accession>
<dbReference type="STRING" id="767519.SAMN05216559_2364"/>
<feature type="transmembrane region" description="Helical" evidence="1">
    <location>
        <begin position="84"/>
        <end position="109"/>
    </location>
</feature>
<feature type="transmembrane region" description="Helical" evidence="1">
    <location>
        <begin position="185"/>
        <end position="206"/>
    </location>
</feature>
<feature type="transmembrane region" description="Helical" evidence="1">
    <location>
        <begin position="227"/>
        <end position="247"/>
    </location>
</feature>
<protein>
    <submittedName>
        <fullName evidence="2">Putative integral membrane protein TIGR02587</fullName>
    </submittedName>
</protein>
<sequence>MNGRAIAVLRDQIRGVMGALLVVGLTFHYTMETWWLGWTLPMPYLLGFALVGLSGVVVVTRFVGFHEANGEANERPGSASQVALAVTQILLQSFVASYATLLLLGIVDLGSSPDLAVRLGLIEVVPLGFGAAMANRLFGTTSDEAAEKEMEFPQNVALFVVGALFISAAIAPTQEMELIAAHMGWAHHLTLVVVTVALVYLFLFELDFRGQRGRAADNWRLELGTAFLAYAVGATTAFLLLTAFGHFTNATLALVYQETVVLAFPASLGGAAAQVVV</sequence>
<dbReference type="RefSeq" id="WP_089816717.1">
    <property type="nucleotide sequence ID" value="NZ_FOZK01000002.1"/>
</dbReference>